<comment type="caution">
    <text evidence="3">The sequence shown here is derived from an EMBL/GenBank/DDBJ whole genome shotgun (WGS) entry which is preliminary data.</text>
</comment>
<dbReference type="Proteomes" id="UP000677228">
    <property type="component" value="Unassembled WGS sequence"/>
</dbReference>
<dbReference type="Proteomes" id="UP000682733">
    <property type="component" value="Unassembled WGS sequence"/>
</dbReference>
<feature type="compositionally biased region" description="Basic residues" evidence="1">
    <location>
        <begin position="17"/>
        <end position="33"/>
    </location>
</feature>
<dbReference type="EMBL" id="CAJOBA010047022">
    <property type="protein sequence ID" value="CAF4196358.1"/>
    <property type="molecule type" value="Genomic_DNA"/>
</dbReference>
<accession>A0A8S2RYD5</accession>
<sequence>MNSIEAEIEVKYEQQKRRERYGKRNDSRRRKRLEKQILDYPDVSSPTQHTKKIFERTTTLNGEDDHSTFVCDADEYDTDDNNHLIEYRFNEQEETNGIETNSMSFHIFDDVEPTEHIQSNNHYSSASLVLPLHDYTNNLTFDYCENFMFLARQANLSKKHTNDLLYFISTGLPVPNNMPSTEKQLLSIPDVQELFTKRCVCLLCYRDFDYEQNICPQCGSLNKNSIAYIYDSNVELIIKTIMTRLDLNVNEYKNKININEDADKTKDIPFGDLYQKLLKENNYQNMISMLLHVDGISITRSTKLKMWMFSGSIVELPPKLRSQRSNMVLISIWVGYVEPRSNLWLNMSIKNLEVIKVRGKHLNSKRQYHYEPIILRTPKQYLAASKEAENTHTNINGHLGQSVLESHAKRLILSIYRQLKPIKREQLNIQLRNQKFPHFFNRKLRTIDNFAFIKGTEVRNLLFYGLLSNLNSFLSIEQLSHLGMYVCAIRLLHSGHVFGDETNEIAKRLFSKFYEDHELFYTEQQTFKLHLHCHYSSMYKTHGSLCNIGCFGQESFIGFVSANYHGTRYYGDSITYYYNIDFSLQNKKKSKTTTNGPCDPSTTLAIMIM</sequence>
<dbReference type="AlphaFoldDB" id="A0A8S2RYD5"/>
<proteinExistence type="predicted"/>
<reference evidence="3" key="1">
    <citation type="submission" date="2021-02" db="EMBL/GenBank/DDBJ databases">
        <authorList>
            <person name="Nowell W R."/>
        </authorList>
    </citation>
    <scope>NUCLEOTIDE SEQUENCE</scope>
</reference>
<evidence type="ECO:0000313" key="4">
    <source>
        <dbReference type="Proteomes" id="UP000682733"/>
    </source>
</evidence>
<feature type="region of interest" description="Disordered" evidence="1">
    <location>
        <begin position="14"/>
        <end position="36"/>
    </location>
</feature>
<protein>
    <submittedName>
        <fullName evidence="3">Uncharacterized protein</fullName>
    </submittedName>
</protein>
<evidence type="ECO:0000313" key="2">
    <source>
        <dbReference type="EMBL" id="CAF1388483.1"/>
    </source>
</evidence>
<dbReference type="PANTHER" id="PTHR46579:SF1">
    <property type="entry name" value="F5_8 TYPE C DOMAIN-CONTAINING PROTEIN"/>
    <property type="match status" value="1"/>
</dbReference>
<evidence type="ECO:0000313" key="3">
    <source>
        <dbReference type="EMBL" id="CAF4196358.1"/>
    </source>
</evidence>
<organism evidence="3 4">
    <name type="scientific">Didymodactylos carnosus</name>
    <dbReference type="NCBI Taxonomy" id="1234261"/>
    <lineage>
        <taxon>Eukaryota</taxon>
        <taxon>Metazoa</taxon>
        <taxon>Spiralia</taxon>
        <taxon>Gnathifera</taxon>
        <taxon>Rotifera</taxon>
        <taxon>Eurotatoria</taxon>
        <taxon>Bdelloidea</taxon>
        <taxon>Philodinida</taxon>
        <taxon>Philodinidae</taxon>
        <taxon>Didymodactylos</taxon>
    </lineage>
</organism>
<gene>
    <name evidence="2" type="ORF">OVA965_LOCUS32456</name>
    <name evidence="3" type="ORF">TMI583_LOCUS33315</name>
</gene>
<dbReference type="EMBL" id="CAJNOK010025315">
    <property type="protein sequence ID" value="CAF1388483.1"/>
    <property type="molecule type" value="Genomic_DNA"/>
</dbReference>
<dbReference type="PANTHER" id="PTHR46579">
    <property type="entry name" value="F5/8 TYPE C DOMAIN-CONTAINING PROTEIN-RELATED"/>
    <property type="match status" value="1"/>
</dbReference>
<evidence type="ECO:0000256" key="1">
    <source>
        <dbReference type="SAM" id="MobiDB-lite"/>
    </source>
</evidence>
<name>A0A8S2RYD5_9BILA</name>